<name>A0AA88QV10_9ASTE</name>
<dbReference type="AlphaFoldDB" id="A0AA88QV10"/>
<dbReference type="EMBL" id="JAVXUO010003111">
    <property type="protein sequence ID" value="KAK2966625.1"/>
    <property type="molecule type" value="Genomic_DNA"/>
</dbReference>
<reference evidence="1" key="1">
    <citation type="submission" date="2022-12" db="EMBL/GenBank/DDBJ databases">
        <title>Draft genome assemblies for two species of Escallonia (Escalloniales).</title>
        <authorList>
            <person name="Chanderbali A."/>
            <person name="Dervinis C."/>
            <person name="Anghel I."/>
            <person name="Soltis D."/>
            <person name="Soltis P."/>
            <person name="Zapata F."/>
        </authorList>
    </citation>
    <scope>NUCLEOTIDE SEQUENCE</scope>
    <source>
        <strain evidence="1">UCBG92.1500</strain>
        <tissue evidence="1">Leaf</tissue>
    </source>
</reference>
<sequence length="111" mass="12948">FPFKIFSLAHFRPLPSTSKLLLFNRYLFAWGALVELPCIGLSMLIEPLLVQKQALSFLIWVLKEEDQGDVTLSLYWAQLSHKRRESHMQTSNVVMCMLWDVFEEELIGFEA</sequence>
<organism evidence="1 2">
    <name type="scientific">Escallonia rubra</name>
    <dbReference type="NCBI Taxonomy" id="112253"/>
    <lineage>
        <taxon>Eukaryota</taxon>
        <taxon>Viridiplantae</taxon>
        <taxon>Streptophyta</taxon>
        <taxon>Embryophyta</taxon>
        <taxon>Tracheophyta</taxon>
        <taxon>Spermatophyta</taxon>
        <taxon>Magnoliopsida</taxon>
        <taxon>eudicotyledons</taxon>
        <taxon>Gunneridae</taxon>
        <taxon>Pentapetalae</taxon>
        <taxon>asterids</taxon>
        <taxon>campanulids</taxon>
        <taxon>Escalloniales</taxon>
        <taxon>Escalloniaceae</taxon>
        <taxon>Escallonia</taxon>
    </lineage>
</organism>
<feature type="non-terminal residue" evidence="1">
    <location>
        <position position="1"/>
    </location>
</feature>
<keyword evidence="2" id="KW-1185">Reference proteome</keyword>
<dbReference type="Proteomes" id="UP001187471">
    <property type="component" value="Unassembled WGS sequence"/>
</dbReference>
<evidence type="ECO:0000313" key="2">
    <source>
        <dbReference type="Proteomes" id="UP001187471"/>
    </source>
</evidence>
<comment type="caution">
    <text evidence="1">The sequence shown here is derived from an EMBL/GenBank/DDBJ whole genome shotgun (WGS) entry which is preliminary data.</text>
</comment>
<proteinExistence type="predicted"/>
<accession>A0AA88QV10</accession>
<evidence type="ECO:0000313" key="1">
    <source>
        <dbReference type="EMBL" id="KAK2966625.1"/>
    </source>
</evidence>
<gene>
    <name evidence="1" type="ORF">RJ640_017756</name>
</gene>
<protein>
    <submittedName>
        <fullName evidence="1">Uncharacterized protein</fullName>
    </submittedName>
</protein>